<protein>
    <recommendedName>
        <fullName evidence="4">Transmembrane protein</fullName>
    </recommendedName>
</protein>
<reference evidence="2 3" key="1">
    <citation type="submission" date="2020-08" db="EMBL/GenBank/DDBJ databases">
        <title>Phenotypic and transcriptomic analysis of seven clinical Stenotrophomonas maltophilia isolates identify a small set of shared and commonly regulated genes involved in biofilm lifestyle.</title>
        <authorList>
            <person name="Alio I."/>
            <person name="Gudzuhn M."/>
            <person name="Streit W."/>
        </authorList>
    </citation>
    <scope>NUCLEOTIDE SEQUENCE [LARGE SCALE GENOMIC DNA]</scope>
    <source>
        <strain evidence="2 3">UHH_SKK55</strain>
    </source>
</reference>
<feature type="region of interest" description="Disordered" evidence="1">
    <location>
        <begin position="142"/>
        <end position="192"/>
    </location>
</feature>
<name>A0AAX1IDA7_STEMA</name>
<accession>A0AAX1IDA7</accession>
<dbReference type="AlphaFoldDB" id="A0AAX1IDA7"/>
<gene>
    <name evidence="2" type="ORF">GPNADHDJ_02055</name>
</gene>
<dbReference type="EMBL" id="CP060025">
    <property type="protein sequence ID" value="QNG77848.1"/>
    <property type="molecule type" value="Genomic_DNA"/>
</dbReference>
<organism evidence="2 3">
    <name type="scientific">Stenotrophomonas maltophilia</name>
    <name type="common">Pseudomonas maltophilia</name>
    <name type="synonym">Xanthomonas maltophilia</name>
    <dbReference type="NCBI Taxonomy" id="40324"/>
    <lineage>
        <taxon>Bacteria</taxon>
        <taxon>Pseudomonadati</taxon>
        <taxon>Pseudomonadota</taxon>
        <taxon>Gammaproteobacteria</taxon>
        <taxon>Lysobacterales</taxon>
        <taxon>Lysobacteraceae</taxon>
        <taxon>Stenotrophomonas</taxon>
        <taxon>Stenotrophomonas maltophilia group</taxon>
    </lineage>
</organism>
<evidence type="ECO:0000313" key="2">
    <source>
        <dbReference type="EMBL" id="QNG77848.1"/>
    </source>
</evidence>
<dbReference type="Proteomes" id="UP000515598">
    <property type="component" value="Chromosome"/>
</dbReference>
<sequence>MLGSRASAAPRPAFEFSFLFHGGTRPEPVRGRVAGLRRGVSRMDAATELTWTYLQRPLRSPAPRPHPRTAFRDHPRGAAPLAEDFLALRIARCGSVLTTMRRNTLPDESPQKTLAGSHFYTALILINGLVVIGLHNGGPFGTARRQSMQREGASGGSSTDPTGTGSAGNCHWGAAAAQVPTGSGRRLRLRGWGRNRPPLSEWGSSITTSSHFPLNAGKSL</sequence>
<evidence type="ECO:0000313" key="3">
    <source>
        <dbReference type="Proteomes" id="UP000515598"/>
    </source>
</evidence>
<evidence type="ECO:0008006" key="4">
    <source>
        <dbReference type="Google" id="ProtNLM"/>
    </source>
</evidence>
<proteinExistence type="predicted"/>
<feature type="region of interest" description="Disordered" evidence="1">
    <location>
        <begin position="57"/>
        <end position="76"/>
    </location>
</feature>
<feature type="compositionally biased region" description="Low complexity" evidence="1">
    <location>
        <begin position="156"/>
        <end position="168"/>
    </location>
</feature>
<evidence type="ECO:0000256" key="1">
    <source>
        <dbReference type="SAM" id="MobiDB-lite"/>
    </source>
</evidence>